<protein>
    <recommendedName>
        <fullName evidence="1">Transposase IS801/IS1294 domain-containing protein</fullName>
    </recommendedName>
</protein>
<dbReference type="PANTHER" id="PTHR37023">
    <property type="entry name" value="TRANSPOSASE"/>
    <property type="match status" value="1"/>
</dbReference>
<dbReference type="GO" id="GO:0006313">
    <property type="term" value="P:DNA transposition"/>
    <property type="evidence" value="ECO:0007669"/>
    <property type="project" value="InterPro"/>
</dbReference>
<dbReference type="GO" id="GO:0003677">
    <property type="term" value="F:DNA binding"/>
    <property type="evidence" value="ECO:0007669"/>
    <property type="project" value="InterPro"/>
</dbReference>
<proteinExistence type="predicted"/>
<sequence length="195" mass="21292">DGSKWLAAKGQFLVHVKPLAALFRSKVRAGLRQLRLEREVASETWSKPWVVDCRPVGSGEAALKYLVPYIFRVALSNNRVVDVANDPVTFRYRVGDTKQTKTCTLSAEQFIARFLQHVLPKGFVKVRSFGLFRSGSRPLLATVRALLAATPVGCPVARIATAPAAHAQPSLHCPACGAVMEVTHIPRPTSRSPPV</sequence>
<dbReference type="Pfam" id="PF04986">
    <property type="entry name" value="Y2_Tnp"/>
    <property type="match status" value="1"/>
</dbReference>
<evidence type="ECO:0000313" key="2">
    <source>
        <dbReference type="EMBL" id="CAA9377668.1"/>
    </source>
</evidence>
<dbReference type="PANTHER" id="PTHR37023:SF1">
    <property type="entry name" value="ISSOD25 TRANSPOSASE TNPA_ISSOD25"/>
    <property type="match status" value="1"/>
</dbReference>
<name>A0A6J4N544_9CHLR</name>
<organism evidence="2">
    <name type="scientific">uncultured Chloroflexia bacterium</name>
    <dbReference type="NCBI Taxonomy" id="1672391"/>
    <lineage>
        <taxon>Bacteria</taxon>
        <taxon>Bacillati</taxon>
        <taxon>Chloroflexota</taxon>
        <taxon>Chloroflexia</taxon>
        <taxon>environmental samples</taxon>
    </lineage>
</organism>
<accession>A0A6J4N544</accession>
<dbReference type="EMBL" id="CADCTR010002998">
    <property type="protein sequence ID" value="CAA9377668.1"/>
    <property type="molecule type" value="Genomic_DNA"/>
</dbReference>
<reference evidence="2" key="1">
    <citation type="submission" date="2020-02" db="EMBL/GenBank/DDBJ databases">
        <authorList>
            <person name="Meier V. D."/>
        </authorList>
    </citation>
    <scope>NUCLEOTIDE SEQUENCE</scope>
    <source>
        <strain evidence="2">AVDCRST_MAG93</strain>
    </source>
</reference>
<dbReference type="InterPro" id="IPR007069">
    <property type="entry name" value="Transposase_32"/>
</dbReference>
<feature type="non-terminal residue" evidence="2">
    <location>
        <position position="1"/>
    </location>
</feature>
<feature type="domain" description="Transposase IS801/IS1294" evidence="1">
    <location>
        <begin position="4"/>
        <end position="133"/>
    </location>
</feature>
<dbReference type="GO" id="GO:0004803">
    <property type="term" value="F:transposase activity"/>
    <property type="evidence" value="ECO:0007669"/>
    <property type="project" value="InterPro"/>
</dbReference>
<gene>
    <name evidence="2" type="ORF">AVDCRST_MAG93-8942</name>
</gene>
<evidence type="ECO:0000259" key="1">
    <source>
        <dbReference type="Pfam" id="PF04986"/>
    </source>
</evidence>
<dbReference type="AlphaFoldDB" id="A0A6J4N544"/>